<dbReference type="Pfam" id="PF09860">
    <property type="entry name" value="DUF2087"/>
    <property type="match status" value="1"/>
</dbReference>
<gene>
    <name evidence="3" type="ORF">F1188_10225</name>
</gene>
<feature type="region of interest" description="Disordered" evidence="1">
    <location>
        <begin position="28"/>
        <end position="50"/>
    </location>
</feature>
<feature type="compositionally biased region" description="Basic and acidic residues" evidence="1">
    <location>
        <begin position="28"/>
        <end position="37"/>
    </location>
</feature>
<organism evidence="3 4">
    <name type="scientific">Roseospira marina</name>
    <dbReference type="NCBI Taxonomy" id="140057"/>
    <lineage>
        <taxon>Bacteria</taxon>
        <taxon>Pseudomonadati</taxon>
        <taxon>Pseudomonadota</taxon>
        <taxon>Alphaproteobacteria</taxon>
        <taxon>Rhodospirillales</taxon>
        <taxon>Rhodospirillaceae</taxon>
        <taxon>Roseospira</taxon>
    </lineage>
</organism>
<feature type="domain" description="DUF2087" evidence="2">
    <location>
        <begin position="113"/>
        <end position="182"/>
    </location>
</feature>
<proteinExistence type="predicted"/>
<dbReference type="Proteomes" id="UP000324065">
    <property type="component" value="Unassembled WGS sequence"/>
</dbReference>
<dbReference type="InterPro" id="IPR018656">
    <property type="entry name" value="DUF2087"/>
</dbReference>
<dbReference type="OrthoDB" id="6867569at2"/>
<evidence type="ECO:0000259" key="2">
    <source>
        <dbReference type="Pfam" id="PF09860"/>
    </source>
</evidence>
<name>A0A5M6IBC8_9PROT</name>
<sequence>MSRTAFPFAANDISALARSLRDQWDARADTPQDRPRDVSQGAPQGGAQNTPSHVELLNMLARASGFRNFQHFRAQAVARARLEQPAPEPVAEAPVDLVRVHRVIRVFNHRGIMTRWPPKASERALCLWVLWARFPSRTALTERAVNDRLNLWHGFGDHALLRRELCDSGLMTRTRDGREYRRVERRPPAEALALIHYVGRARDLVAQAPGTETLPA</sequence>
<evidence type="ECO:0000256" key="1">
    <source>
        <dbReference type="SAM" id="MobiDB-lite"/>
    </source>
</evidence>
<evidence type="ECO:0000313" key="3">
    <source>
        <dbReference type="EMBL" id="KAA5605604.1"/>
    </source>
</evidence>
<dbReference type="EMBL" id="VWPJ01000008">
    <property type="protein sequence ID" value="KAA5605604.1"/>
    <property type="molecule type" value="Genomic_DNA"/>
</dbReference>
<dbReference type="AlphaFoldDB" id="A0A5M6IBC8"/>
<dbReference type="RefSeq" id="WP_150062315.1">
    <property type="nucleotide sequence ID" value="NZ_JACHII010000002.1"/>
</dbReference>
<keyword evidence="4" id="KW-1185">Reference proteome</keyword>
<protein>
    <submittedName>
        <fullName evidence="3">DUF2087 domain-containing protein</fullName>
    </submittedName>
</protein>
<comment type="caution">
    <text evidence="3">The sequence shown here is derived from an EMBL/GenBank/DDBJ whole genome shotgun (WGS) entry which is preliminary data.</text>
</comment>
<reference evidence="3 4" key="1">
    <citation type="submission" date="2019-09" db="EMBL/GenBank/DDBJ databases">
        <title>Genome sequence of Roseospira marina, one of the more divergent members of the non-sulfur purple photosynthetic bacterial family, the Rhodospirillaceae.</title>
        <authorList>
            <person name="Meyer T."/>
            <person name="Kyndt J."/>
        </authorList>
    </citation>
    <scope>NUCLEOTIDE SEQUENCE [LARGE SCALE GENOMIC DNA]</scope>
    <source>
        <strain evidence="3 4">DSM 15113</strain>
    </source>
</reference>
<accession>A0A5M6IBC8</accession>
<evidence type="ECO:0000313" key="4">
    <source>
        <dbReference type="Proteomes" id="UP000324065"/>
    </source>
</evidence>